<evidence type="ECO:0000256" key="4">
    <source>
        <dbReference type="ARBA" id="ARBA00009954"/>
    </source>
</evidence>
<keyword evidence="13" id="KW-1185">Reference proteome</keyword>
<organism evidence="12 13">
    <name type="scientific">Labrys wisconsinensis</name>
    <dbReference type="NCBI Taxonomy" id="425677"/>
    <lineage>
        <taxon>Bacteria</taxon>
        <taxon>Pseudomonadati</taxon>
        <taxon>Pseudomonadota</taxon>
        <taxon>Alphaproteobacteria</taxon>
        <taxon>Hyphomicrobiales</taxon>
        <taxon>Xanthobacteraceae</taxon>
        <taxon>Labrys</taxon>
    </lineage>
</organism>
<name>A0ABU0JEG2_9HYPH</name>
<dbReference type="PANTHER" id="PTHR48073:SF2">
    <property type="entry name" value="O-SUCCINYLBENZOATE SYNTHASE"/>
    <property type="match status" value="1"/>
</dbReference>
<dbReference type="EMBL" id="JAUSVX010000013">
    <property type="protein sequence ID" value="MDQ0472668.1"/>
    <property type="molecule type" value="Genomic_DNA"/>
</dbReference>
<dbReference type="Pfam" id="PF05034">
    <property type="entry name" value="MAAL_N"/>
    <property type="match status" value="1"/>
</dbReference>
<evidence type="ECO:0000313" key="13">
    <source>
        <dbReference type="Proteomes" id="UP001242480"/>
    </source>
</evidence>
<evidence type="ECO:0000256" key="6">
    <source>
        <dbReference type="ARBA" id="ARBA00012993"/>
    </source>
</evidence>
<sequence>MKISEVRFAKGSAGHFHIDAAAIRAGAVPDGFDWRGAALTPGFSRIVEPAESLSVLLVLEDGLVGFGDCVDVAYAGSGGREPPFLPDRVLPRLGATLRERFIGAEIAAWRALATGFDAADADGARWPAAVRYGVGQALLHAASLAQRRPMAGLIAEAYGLAPPREAPPLLAAAGLDDRDTLDRLILKRVEVLPHSFVTDLDRHLGPGGDALVGHVGRVAARVAQLGGEAYRPTLQFDMSGHLGRLFPAPDGRLADFLERLADAAAPLALRIECPWLAASRAAQIEIYAELTATMRRRGRALRIGADEWCNTLDDFAAFAAAGAGDYLHVKMPDLGCITNSMAAVSTCRDRGMEVLLGGSANETDQSARVSAHIGLAFRPEVMLAKPGLGGDEALTIMRNEMARALALG</sequence>
<dbReference type="InterPro" id="IPR022665">
    <property type="entry name" value="MeAsp_NH4-lyase_N"/>
</dbReference>
<dbReference type="PANTHER" id="PTHR48073">
    <property type="entry name" value="O-SUCCINYLBENZOATE SYNTHASE-RELATED"/>
    <property type="match status" value="1"/>
</dbReference>
<gene>
    <name evidence="12" type="ORF">QO011_005698</name>
</gene>
<accession>A0ABU0JEG2</accession>
<dbReference type="InterPro" id="IPR036849">
    <property type="entry name" value="Enolase-like_C_sf"/>
</dbReference>
<evidence type="ECO:0000256" key="2">
    <source>
        <dbReference type="ARBA" id="ARBA00001946"/>
    </source>
</evidence>
<feature type="domain" description="Methylaspartate ammonia-lyase C-terminal" evidence="11">
    <location>
        <begin position="165"/>
        <end position="407"/>
    </location>
</feature>
<dbReference type="GO" id="GO:0050096">
    <property type="term" value="F:methylaspartate ammonia-lyase activity"/>
    <property type="evidence" value="ECO:0007669"/>
    <property type="project" value="UniProtKB-EC"/>
</dbReference>
<evidence type="ECO:0000313" key="12">
    <source>
        <dbReference type="EMBL" id="MDQ0472668.1"/>
    </source>
</evidence>
<evidence type="ECO:0000259" key="10">
    <source>
        <dbReference type="Pfam" id="PF05034"/>
    </source>
</evidence>
<protein>
    <recommendedName>
        <fullName evidence="6">methylaspartate ammonia-lyase</fullName>
        <ecNumber evidence="6">4.3.1.2</ecNumber>
    </recommendedName>
</protein>
<comment type="subunit">
    <text evidence="5">Homodimer.</text>
</comment>
<evidence type="ECO:0000259" key="11">
    <source>
        <dbReference type="Pfam" id="PF07476"/>
    </source>
</evidence>
<evidence type="ECO:0000256" key="9">
    <source>
        <dbReference type="ARBA" id="ARBA00023239"/>
    </source>
</evidence>
<dbReference type="Proteomes" id="UP001242480">
    <property type="component" value="Unassembled WGS sequence"/>
</dbReference>
<proteinExistence type="inferred from homology"/>
<evidence type="ECO:0000256" key="8">
    <source>
        <dbReference type="ARBA" id="ARBA00022842"/>
    </source>
</evidence>
<dbReference type="InterPro" id="IPR006395">
    <property type="entry name" value="Me_Asp_am_lyase"/>
</dbReference>
<dbReference type="Pfam" id="PF07476">
    <property type="entry name" value="MAAL_C"/>
    <property type="match status" value="1"/>
</dbReference>
<dbReference type="SFLD" id="SFLDS00001">
    <property type="entry name" value="Enolase"/>
    <property type="match status" value="1"/>
</dbReference>
<reference evidence="12 13" key="1">
    <citation type="submission" date="2023-07" db="EMBL/GenBank/DDBJ databases">
        <title>Genomic Encyclopedia of Type Strains, Phase IV (KMG-IV): sequencing the most valuable type-strain genomes for metagenomic binning, comparative biology and taxonomic classification.</title>
        <authorList>
            <person name="Goeker M."/>
        </authorList>
    </citation>
    <scope>NUCLEOTIDE SEQUENCE [LARGE SCALE GENOMIC DNA]</scope>
    <source>
        <strain evidence="12 13">DSM 19619</strain>
    </source>
</reference>
<comment type="pathway">
    <text evidence="3">Amino-acid degradation; L-glutamate degradation via mesaconate pathway; acetate and pyruvate from L-glutamate: step 2/4.</text>
</comment>
<keyword evidence="8" id="KW-0460">Magnesium</keyword>
<keyword evidence="7" id="KW-0479">Metal-binding</keyword>
<dbReference type="NCBIfam" id="TIGR01502">
    <property type="entry name" value="B_methylAsp_ase"/>
    <property type="match status" value="1"/>
</dbReference>
<dbReference type="SFLD" id="SFLDF00007">
    <property type="entry name" value="methylaspartate_ammonia-lyase"/>
    <property type="match status" value="1"/>
</dbReference>
<evidence type="ECO:0000256" key="1">
    <source>
        <dbReference type="ARBA" id="ARBA00000789"/>
    </source>
</evidence>
<dbReference type="InterPro" id="IPR029017">
    <property type="entry name" value="Enolase-like_N"/>
</dbReference>
<dbReference type="SUPFAM" id="SSF54826">
    <property type="entry name" value="Enolase N-terminal domain-like"/>
    <property type="match status" value="1"/>
</dbReference>
<evidence type="ECO:0000256" key="3">
    <source>
        <dbReference type="ARBA" id="ARBA00004675"/>
    </source>
</evidence>
<evidence type="ECO:0000256" key="5">
    <source>
        <dbReference type="ARBA" id="ARBA00011738"/>
    </source>
</evidence>
<comment type="cofactor">
    <cofactor evidence="2">
        <name>Mg(2+)</name>
        <dbReference type="ChEBI" id="CHEBI:18420"/>
    </cofactor>
</comment>
<dbReference type="RefSeq" id="WP_307279817.1">
    <property type="nucleotide sequence ID" value="NZ_JAUSVX010000013.1"/>
</dbReference>
<dbReference type="Gene3D" id="3.20.20.120">
    <property type="entry name" value="Enolase-like C-terminal domain"/>
    <property type="match status" value="1"/>
</dbReference>
<comment type="caution">
    <text evidence="12">The sequence shown here is derived from an EMBL/GenBank/DDBJ whole genome shotgun (WGS) entry which is preliminary data.</text>
</comment>
<feature type="domain" description="Methylaspartate ammonia-lyase N-terminal" evidence="10">
    <location>
        <begin position="1"/>
        <end position="159"/>
    </location>
</feature>
<dbReference type="EC" id="4.3.1.2" evidence="6"/>
<keyword evidence="9 12" id="KW-0456">Lyase</keyword>
<evidence type="ECO:0000256" key="7">
    <source>
        <dbReference type="ARBA" id="ARBA00022723"/>
    </source>
</evidence>
<dbReference type="SUPFAM" id="SSF51604">
    <property type="entry name" value="Enolase C-terminal domain-like"/>
    <property type="match status" value="1"/>
</dbReference>
<comment type="similarity">
    <text evidence="4">Belongs to the methylaspartate ammonia-lyase family.</text>
</comment>
<dbReference type="SFLD" id="SFLDG00151">
    <property type="entry name" value="methylaspartate_ammonia-lyase"/>
    <property type="match status" value="1"/>
</dbReference>
<comment type="catalytic activity">
    <reaction evidence="1">
        <text>(2S,3S)-3-methyl-L-aspartate = mesaconate + NH4(+)</text>
        <dbReference type="Rhea" id="RHEA:12829"/>
        <dbReference type="ChEBI" id="CHEBI:28938"/>
        <dbReference type="ChEBI" id="CHEBI:36986"/>
        <dbReference type="ChEBI" id="CHEBI:58724"/>
        <dbReference type="EC" id="4.3.1.2"/>
    </reaction>
</comment>
<dbReference type="InterPro" id="IPR022662">
    <property type="entry name" value="MeAsp_NH4-lyase_C"/>
</dbReference>
<dbReference type="Gene3D" id="3.30.390.10">
    <property type="entry name" value="Enolase-like, N-terminal domain"/>
    <property type="match status" value="1"/>
</dbReference>
<dbReference type="PIRSF" id="PIRSF017107">
    <property type="entry name" value="MAL"/>
    <property type="match status" value="1"/>
</dbReference>